<protein>
    <submittedName>
        <fullName evidence="2">DUF2637 domain-containing protein</fullName>
    </submittedName>
</protein>
<name>A0ABW2TF74_9ACTN</name>
<accession>A0ABW2TF74</accession>
<keyword evidence="1" id="KW-1133">Transmembrane helix</keyword>
<sequence>MTLNHDQEESAGVSRQGRVRRVLITTIAVTLGVVVLAPIALSSGHIFTWAKAPAPEGLALAPPMAVAAFVALDLAAVVCIAMTIYSSIRGEGAGVFGLLTWVFAAGSAYINWSTADTTLAGQFFASMSIAGPVLLEATLAKLRRWTRQEEGTQMSARPRFGGRWLPGVAFRETLAAWATARRENLAKPEDAIAHVRERRALSGMDDVDAIRYAWSALGAYDEYSARIWLQARGRTVTQAAMDTAVGDRPRTPLTAVQAPRLPALPAAPAVPEADPQDAPEDPYAADREVLSTLPSKRDMIRHAFSVTGAWDVPAVVEWLRVRGVTVSRADAYAVRKDAQDKGRAATLRAVGPS</sequence>
<keyword evidence="3" id="KW-1185">Reference proteome</keyword>
<proteinExistence type="predicted"/>
<evidence type="ECO:0000313" key="3">
    <source>
        <dbReference type="Proteomes" id="UP001596514"/>
    </source>
</evidence>
<dbReference type="EMBL" id="JBHTEE010000002">
    <property type="protein sequence ID" value="MFC7607227.1"/>
    <property type="molecule type" value="Genomic_DNA"/>
</dbReference>
<reference evidence="3" key="1">
    <citation type="journal article" date="2019" name="Int. J. Syst. Evol. Microbiol.">
        <title>The Global Catalogue of Microorganisms (GCM) 10K type strain sequencing project: providing services to taxonomists for standard genome sequencing and annotation.</title>
        <authorList>
            <consortium name="The Broad Institute Genomics Platform"/>
            <consortium name="The Broad Institute Genome Sequencing Center for Infectious Disease"/>
            <person name="Wu L."/>
            <person name="Ma J."/>
        </authorList>
    </citation>
    <scope>NUCLEOTIDE SEQUENCE [LARGE SCALE GENOMIC DNA]</scope>
    <source>
        <strain evidence="3">JCM 10083</strain>
    </source>
</reference>
<comment type="caution">
    <text evidence="2">The sequence shown here is derived from an EMBL/GenBank/DDBJ whole genome shotgun (WGS) entry which is preliminary data.</text>
</comment>
<organism evidence="2 3">
    <name type="scientific">Streptosporangium amethystogenes subsp. fukuiense</name>
    <dbReference type="NCBI Taxonomy" id="698418"/>
    <lineage>
        <taxon>Bacteria</taxon>
        <taxon>Bacillati</taxon>
        <taxon>Actinomycetota</taxon>
        <taxon>Actinomycetes</taxon>
        <taxon>Streptosporangiales</taxon>
        <taxon>Streptosporangiaceae</taxon>
        <taxon>Streptosporangium</taxon>
    </lineage>
</organism>
<dbReference type="Pfam" id="PF10935">
    <property type="entry name" value="DUF2637"/>
    <property type="match status" value="1"/>
</dbReference>
<dbReference type="RefSeq" id="WP_386369048.1">
    <property type="nucleotide sequence ID" value="NZ_JBHTEE010000002.1"/>
</dbReference>
<feature type="transmembrane region" description="Helical" evidence="1">
    <location>
        <begin position="21"/>
        <end position="41"/>
    </location>
</feature>
<gene>
    <name evidence="2" type="ORF">ACFQVD_44775</name>
</gene>
<feature type="transmembrane region" description="Helical" evidence="1">
    <location>
        <begin position="61"/>
        <end position="85"/>
    </location>
</feature>
<dbReference type="Proteomes" id="UP001596514">
    <property type="component" value="Unassembled WGS sequence"/>
</dbReference>
<dbReference type="InterPro" id="IPR021235">
    <property type="entry name" value="DUF2637"/>
</dbReference>
<evidence type="ECO:0000256" key="1">
    <source>
        <dbReference type="SAM" id="Phobius"/>
    </source>
</evidence>
<evidence type="ECO:0000313" key="2">
    <source>
        <dbReference type="EMBL" id="MFC7607227.1"/>
    </source>
</evidence>
<keyword evidence="1" id="KW-0812">Transmembrane</keyword>
<keyword evidence="1" id="KW-0472">Membrane</keyword>
<feature type="transmembrane region" description="Helical" evidence="1">
    <location>
        <begin position="92"/>
        <end position="112"/>
    </location>
</feature>